<name>A0A9X2G0V1_9MICO</name>
<organism evidence="3 4">
    <name type="scientific">Promicromonospora thailandica</name>
    <dbReference type="NCBI Taxonomy" id="765201"/>
    <lineage>
        <taxon>Bacteria</taxon>
        <taxon>Bacillati</taxon>
        <taxon>Actinomycetota</taxon>
        <taxon>Actinomycetes</taxon>
        <taxon>Micrococcales</taxon>
        <taxon>Promicromonosporaceae</taxon>
        <taxon>Promicromonospora</taxon>
    </lineage>
</organism>
<dbReference type="EMBL" id="JAMTCS010000002">
    <property type="protein sequence ID" value="MCP2263308.1"/>
    <property type="molecule type" value="Genomic_DNA"/>
</dbReference>
<protein>
    <submittedName>
        <fullName evidence="3">PQQ-like domain-containing protein</fullName>
    </submittedName>
</protein>
<feature type="region of interest" description="Disordered" evidence="1">
    <location>
        <begin position="23"/>
        <end position="49"/>
    </location>
</feature>
<evidence type="ECO:0000313" key="4">
    <source>
        <dbReference type="Proteomes" id="UP001139493"/>
    </source>
</evidence>
<reference evidence="3" key="1">
    <citation type="submission" date="2022-06" db="EMBL/GenBank/DDBJ databases">
        <title>Genomic Encyclopedia of Archaeal and Bacterial Type Strains, Phase II (KMG-II): from individual species to whole genera.</title>
        <authorList>
            <person name="Goeker M."/>
        </authorList>
    </citation>
    <scope>NUCLEOTIDE SEQUENCE</scope>
    <source>
        <strain evidence="3">DSM 26652</strain>
    </source>
</reference>
<proteinExistence type="predicted"/>
<sequence>MAGRTTLGRMAREPADGDAFVFDLVGDDAPADADPGPGAPPPSDGPGRRRRFAAQTAAVLAIVLGTGVAVDGARDHARMERMRDVPGGVADLSSPLVEAWAWSGSVGPGESTTDVAVLGDVLAVESDDGLVALDPGSGAVAWTVPLREDADCGPMVPPTSPDPATSALVCLQGTGADREVVAVGPDGVLSASRPLDASDSRRYGLPHTGPDGTVLRARRVGPPSAVDLGDARCTPAGDCTGTVEAGRDLVLRAEDAATGTERWSVTVPFRAVDATQCTGTFGASWGRSETRLVINGLLTPDTFGGRVTAGLVELTGCGVQAAVTPRGRVLSTGAEPGRGGVTRLGGGYAATRFDGVPRATLYSADGARLGEVTGYPLAPQATDEAERATVLGVDEPGRRLRAYDGDGTPRWDVVLQSGGQQFLAQVGGTVVVSTGAGSVRGLDLGTGEERWVWDGSVPSSPADDGGYFGTASVVQAFTDGETVLLLTEGDTGGTHGLVALDADTGAVVWDRPGGAAVTTFDPAAGGLGEQGVVGGLVAVDGTLLEVTPRGVRALR</sequence>
<dbReference type="InterPro" id="IPR015943">
    <property type="entry name" value="WD40/YVTN_repeat-like_dom_sf"/>
</dbReference>
<dbReference type="AlphaFoldDB" id="A0A9X2G0V1"/>
<feature type="domain" description="Pyrrolo-quinoline quinone repeat" evidence="2">
    <location>
        <begin position="393"/>
        <end position="512"/>
    </location>
</feature>
<dbReference type="Gene3D" id="2.130.10.10">
    <property type="entry name" value="YVTN repeat-like/Quinoprotein amine dehydrogenase"/>
    <property type="match status" value="1"/>
</dbReference>
<accession>A0A9X2G0V1</accession>
<evidence type="ECO:0000313" key="3">
    <source>
        <dbReference type="EMBL" id="MCP2263308.1"/>
    </source>
</evidence>
<dbReference type="Proteomes" id="UP001139493">
    <property type="component" value="Unassembled WGS sequence"/>
</dbReference>
<dbReference type="Pfam" id="PF13360">
    <property type="entry name" value="PQQ_2"/>
    <property type="match status" value="1"/>
</dbReference>
<evidence type="ECO:0000259" key="2">
    <source>
        <dbReference type="Pfam" id="PF13360"/>
    </source>
</evidence>
<evidence type="ECO:0000256" key="1">
    <source>
        <dbReference type="SAM" id="MobiDB-lite"/>
    </source>
</evidence>
<dbReference type="PANTHER" id="PTHR34512:SF30">
    <property type="entry name" value="OUTER MEMBRANE PROTEIN ASSEMBLY FACTOR BAMB"/>
    <property type="match status" value="1"/>
</dbReference>
<keyword evidence="4" id="KW-1185">Reference proteome</keyword>
<dbReference type="InterPro" id="IPR002372">
    <property type="entry name" value="PQQ_rpt_dom"/>
</dbReference>
<comment type="caution">
    <text evidence="3">The sequence shown here is derived from an EMBL/GenBank/DDBJ whole genome shotgun (WGS) entry which is preliminary data.</text>
</comment>
<gene>
    <name evidence="3" type="ORF">APR03_000639</name>
</gene>
<feature type="region of interest" description="Disordered" evidence="1">
    <location>
        <begin position="192"/>
        <end position="212"/>
    </location>
</feature>
<dbReference type="SMART" id="SM00564">
    <property type="entry name" value="PQQ"/>
    <property type="match status" value="4"/>
</dbReference>
<dbReference type="InterPro" id="IPR011047">
    <property type="entry name" value="Quinoprotein_ADH-like_sf"/>
</dbReference>
<dbReference type="SUPFAM" id="SSF50998">
    <property type="entry name" value="Quinoprotein alcohol dehydrogenase-like"/>
    <property type="match status" value="2"/>
</dbReference>
<dbReference type="PANTHER" id="PTHR34512">
    <property type="entry name" value="CELL SURFACE PROTEIN"/>
    <property type="match status" value="1"/>
</dbReference>
<dbReference type="InterPro" id="IPR018391">
    <property type="entry name" value="PQQ_b-propeller_rpt"/>
</dbReference>